<evidence type="ECO:0000256" key="7">
    <source>
        <dbReference type="RuleBase" id="RU363032"/>
    </source>
</evidence>
<evidence type="ECO:0000259" key="8">
    <source>
        <dbReference type="PROSITE" id="PS50928"/>
    </source>
</evidence>
<sequence length="296" mass="33022">MKKELATGVHASVRESEARVGKGLAARIILLVFFIAVCVLILLPFYAIAISSFKPGQELIRYGLNLKFDLSVMSFDNYIYLFTGNHAYFGWFFNSLLLTIVQVVLTLFVSATVAYGFSAYEFKGKNFLFVCVLLIMMVPFEILLLPLYTLINNLGMMNTYSAIILPGIASAATIFFFRQYLSGVPKEIIAAGRVDGASEYGIYLRLILPIMKPSFAAMAILNGMNSWNNFLWPFMVLSDESKYTLPIGLKTLLTPYGNNYDLLIVGSFFSILPIFILFVAFQKYFIDGMTAGAVKG</sequence>
<comment type="similarity">
    <text evidence="7">Belongs to the binding-protein-dependent transport system permease family.</text>
</comment>
<gene>
    <name evidence="9" type="ORF">OIN60_19365</name>
</gene>
<keyword evidence="4 7" id="KW-0812">Transmembrane</keyword>
<keyword evidence="5 7" id="KW-1133">Transmembrane helix</keyword>
<evidence type="ECO:0000256" key="5">
    <source>
        <dbReference type="ARBA" id="ARBA00022989"/>
    </source>
</evidence>
<keyword evidence="10" id="KW-1185">Reference proteome</keyword>
<keyword evidence="6 7" id="KW-0472">Membrane</keyword>
<evidence type="ECO:0000256" key="3">
    <source>
        <dbReference type="ARBA" id="ARBA00022475"/>
    </source>
</evidence>
<comment type="subcellular location">
    <subcellularLocation>
        <location evidence="1 7">Cell membrane</location>
        <topology evidence="1 7">Multi-pass membrane protein</topology>
    </subcellularLocation>
</comment>
<evidence type="ECO:0000313" key="9">
    <source>
        <dbReference type="EMBL" id="MDP4098889.1"/>
    </source>
</evidence>
<dbReference type="RefSeq" id="WP_305756510.1">
    <property type="nucleotide sequence ID" value="NZ_JAPCKK010000031.1"/>
</dbReference>
<dbReference type="Pfam" id="PF00528">
    <property type="entry name" value="BPD_transp_1"/>
    <property type="match status" value="1"/>
</dbReference>
<evidence type="ECO:0000313" key="10">
    <source>
        <dbReference type="Proteomes" id="UP001241848"/>
    </source>
</evidence>
<dbReference type="CDD" id="cd06261">
    <property type="entry name" value="TM_PBP2"/>
    <property type="match status" value="1"/>
</dbReference>
<feature type="transmembrane region" description="Helical" evidence="7">
    <location>
        <begin position="202"/>
        <end position="221"/>
    </location>
</feature>
<name>A0ABT9FW51_9BACL</name>
<feature type="transmembrane region" description="Helical" evidence="7">
    <location>
        <begin position="127"/>
        <end position="148"/>
    </location>
</feature>
<comment type="caution">
    <text evidence="9">The sequence shown here is derived from an EMBL/GenBank/DDBJ whole genome shotgun (WGS) entry which is preliminary data.</text>
</comment>
<dbReference type="EMBL" id="JAPCKK010000031">
    <property type="protein sequence ID" value="MDP4098889.1"/>
    <property type="molecule type" value="Genomic_DNA"/>
</dbReference>
<keyword evidence="2 7" id="KW-0813">Transport</keyword>
<protein>
    <submittedName>
        <fullName evidence="9">Carbohydrate ABC transporter permease</fullName>
    </submittedName>
</protein>
<organism evidence="9 10">
    <name type="scientific">Paenibacillus zeirhizosphaerae</name>
    <dbReference type="NCBI Taxonomy" id="2987519"/>
    <lineage>
        <taxon>Bacteria</taxon>
        <taxon>Bacillati</taxon>
        <taxon>Bacillota</taxon>
        <taxon>Bacilli</taxon>
        <taxon>Bacillales</taxon>
        <taxon>Paenibacillaceae</taxon>
        <taxon>Paenibacillus</taxon>
    </lineage>
</organism>
<dbReference type="Proteomes" id="UP001241848">
    <property type="component" value="Unassembled WGS sequence"/>
</dbReference>
<dbReference type="SUPFAM" id="SSF161098">
    <property type="entry name" value="MetI-like"/>
    <property type="match status" value="1"/>
</dbReference>
<dbReference type="Gene3D" id="1.10.3720.10">
    <property type="entry name" value="MetI-like"/>
    <property type="match status" value="1"/>
</dbReference>
<feature type="transmembrane region" description="Helical" evidence="7">
    <location>
        <begin position="160"/>
        <end position="181"/>
    </location>
</feature>
<dbReference type="PROSITE" id="PS50928">
    <property type="entry name" value="ABC_TM1"/>
    <property type="match status" value="1"/>
</dbReference>
<evidence type="ECO:0000256" key="2">
    <source>
        <dbReference type="ARBA" id="ARBA00022448"/>
    </source>
</evidence>
<dbReference type="InterPro" id="IPR035906">
    <property type="entry name" value="MetI-like_sf"/>
</dbReference>
<feature type="transmembrane region" description="Helical" evidence="7">
    <location>
        <begin position="24"/>
        <end position="49"/>
    </location>
</feature>
<feature type="domain" description="ABC transmembrane type-1" evidence="8">
    <location>
        <begin position="92"/>
        <end position="281"/>
    </location>
</feature>
<feature type="transmembrane region" description="Helical" evidence="7">
    <location>
        <begin position="262"/>
        <end position="281"/>
    </location>
</feature>
<evidence type="ECO:0000256" key="6">
    <source>
        <dbReference type="ARBA" id="ARBA00023136"/>
    </source>
</evidence>
<evidence type="ECO:0000256" key="1">
    <source>
        <dbReference type="ARBA" id="ARBA00004651"/>
    </source>
</evidence>
<accession>A0ABT9FW51</accession>
<keyword evidence="3" id="KW-1003">Cell membrane</keyword>
<feature type="transmembrane region" description="Helical" evidence="7">
    <location>
        <begin position="91"/>
        <end position="115"/>
    </location>
</feature>
<dbReference type="PANTHER" id="PTHR43744:SF2">
    <property type="entry name" value="ARABINOOLIGOSACCHARIDES TRANSPORT SYSTEM PERMEASE PROTEIN ARAQ"/>
    <property type="match status" value="1"/>
</dbReference>
<proteinExistence type="inferred from homology"/>
<dbReference type="InterPro" id="IPR000515">
    <property type="entry name" value="MetI-like"/>
</dbReference>
<evidence type="ECO:0000256" key="4">
    <source>
        <dbReference type="ARBA" id="ARBA00022692"/>
    </source>
</evidence>
<reference evidence="9 10" key="1">
    <citation type="submission" date="2022-10" db="EMBL/GenBank/DDBJ databases">
        <title>Paenibacillus description and whole genome data of maize root bacterial community.</title>
        <authorList>
            <person name="Marton D."/>
            <person name="Farkas M."/>
            <person name="Cserhati M."/>
        </authorList>
    </citation>
    <scope>NUCLEOTIDE SEQUENCE [LARGE SCALE GENOMIC DNA]</scope>
    <source>
        <strain evidence="9 10">P96</strain>
    </source>
</reference>
<dbReference type="PANTHER" id="PTHR43744">
    <property type="entry name" value="ABC TRANSPORTER PERMEASE PROTEIN MG189-RELATED-RELATED"/>
    <property type="match status" value="1"/>
</dbReference>